<accession>A0A9D1S0T7</accession>
<organism evidence="5 6">
    <name type="scientific">Candidatus Nesterenkonia stercoripullorum</name>
    <dbReference type="NCBI Taxonomy" id="2838701"/>
    <lineage>
        <taxon>Bacteria</taxon>
        <taxon>Bacillati</taxon>
        <taxon>Actinomycetota</taxon>
        <taxon>Actinomycetes</taxon>
        <taxon>Micrococcales</taxon>
        <taxon>Micrococcaceae</taxon>
        <taxon>Nesterenkonia</taxon>
    </lineage>
</organism>
<sequence length="62" mass="7192">MTPTRTEIDAAYRQVMQRNPGESEFHQAVREVLESLGPVIAKHPQYTDGEIIRRLCEPERQI</sequence>
<keyword evidence="5" id="KW-0560">Oxidoreductase</keyword>
<evidence type="ECO:0000256" key="4">
    <source>
        <dbReference type="ARBA" id="ARBA00048584"/>
    </source>
</evidence>
<evidence type="ECO:0000313" key="5">
    <source>
        <dbReference type="EMBL" id="HIW98780.1"/>
    </source>
</evidence>
<evidence type="ECO:0000256" key="2">
    <source>
        <dbReference type="ARBA" id="ARBA00012907"/>
    </source>
</evidence>
<evidence type="ECO:0000256" key="3">
    <source>
        <dbReference type="ARBA" id="ARBA00021155"/>
    </source>
</evidence>
<dbReference type="Gene3D" id="1.10.285.10">
    <property type="entry name" value="Glutamate Dehydrogenase, chain A, domain 3"/>
    <property type="match status" value="1"/>
</dbReference>
<dbReference type="FunFam" id="1.10.285.10:FF:000008">
    <property type="entry name" value="Glutamate dehydrogenase"/>
    <property type="match status" value="1"/>
</dbReference>
<proteinExistence type="predicted"/>
<dbReference type="EC" id="1.4.1.4" evidence="2"/>
<comment type="function">
    <text evidence="1">Catalyzes the reversible oxidative deamination of glutamate to alpha-ketoglutarate and ammonia.</text>
</comment>
<dbReference type="Proteomes" id="UP000824151">
    <property type="component" value="Unassembled WGS sequence"/>
</dbReference>
<dbReference type="AlphaFoldDB" id="A0A9D1S0T7"/>
<protein>
    <recommendedName>
        <fullName evidence="3">NADP-specific glutamate dehydrogenase</fullName>
        <ecNumber evidence="2">1.4.1.4</ecNumber>
    </recommendedName>
</protein>
<comment type="catalytic activity">
    <reaction evidence="4">
        <text>L-glutamate + NADP(+) + H2O = 2-oxoglutarate + NH4(+) + NADPH + H(+)</text>
        <dbReference type="Rhea" id="RHEA:11612"/>
        <dbReference type="ChEBI" id="CHEBI:15377"/>
        <dbReference type="ChEBI" id="CHEBI:15378"/>
        <dbReference type="ChEBI" id="CHEBI:16810"/>
        <dbReference type="ChEBI" id="CHEBI:28938"/>
        <dbReference type="ChEBI" id="CHEBI:29985"/>
        <dbReference type="ChEBI" id="CHEBI:57783"/>
        <dbReference type="ChEBI" id="CHEBI:58349"/>
        <dbReference type="EC" id="1.4.1.4"/>
    </reaction>
</comment>
<reference evidence="5" key="2">
    <citation type="submission" date="2021-04" db="EMBL/GenBank/DDBJ databases">
        <authorList>
            <person name="Gilroy R."/>
        </authorList>
    </citation>
    <scope>NUCLEOTIDE SEQUENCE</scope>
    <source>
        <strain evidence="5">ChiHejej3B27-3195</strain>
    </source>
</reference>
<dbReference type="GO" id="GO:0004354">
    <property type="term" value="F:glutamate dehydrogenase (NADP+) activity"/>
    <property type="evidence" value="ECO:0007669"/>
    <property type="project" value="UniProtKB-EC"/>
</dbReference>
<feature type="non-terminal residue" evidence="5">
    <location>
        <position position="62"/>
    </location>
</feature>
<gene>
    <name evidence="5" type="ORF">H9871_01415</name>
</gene>
<evidence type="ECO:0000313" key="6">
    <source>
        <dbReference type="Proteomes" id="UP000824151"/>
    </source>
</evidence>
<reference evidence="5" key="1">
    <citation type="journal article" date="2021" name="PeerJ">
        <title>Extensive microbial diversity within the chicken gut microbiome revealed by metagenomics and culture.</title>
        <authorList>
            <person name="Gilroy R."/>
            <person name="Ravi A."/>
            <person name="Getino M."/>
            <person name="Pursley I."/>
            <person name="Horton D.L."/>
            <person name="Alikhan N.F."/>
            <person name="Baker D."/>
            <person name="Gharbi K."/>
            <person name="Hall N."/>
            <person name="Watson M."/>
            <person name="Adriaenssens E.M."/>
            <person name="Foster-Nyarko E."/>
            <person name="Jarju S."/>
            <person name="Secka A."/>
            <person name="Antonio M."/>
            <person name="Oren A."/>
            <person name="Chaudhuri R.R."/>
            <person name="La Ragione R."/>
            <person name="Hildebrand F."/>
            <person name="Pallen M.J."/>
        </authorList>
    </citation>
    <scope>NUCLEOTIDE SEQUENCE</scope>
    <source>
        <strain evidence="5">ChiHejej3B27-3195</strain>
    </source>
</reference>
<dbReference type="SUPFAM" id="SSF53223">
    <property type="entry name" value="Aminoacid dehydrogenase-like, N-terminal domain"/>
    <property type="match status" value="1"/>
</dbReference>
<dbReference type="EMBL" id="DXGD01000052">
    <property type="protein sequence ID" value="HIW98780.1"/>
    <property type="molecule type" value="Genomic_DNA"/>
</dbReference>
<dbReference type="InterPro" id="IPR046346">
    <property type="entry name" value="Aminoacid_DH-like_N_sf"/>
</dbReference>
<evidence type="ECO:0000256" key="1">
    <source>
        <dbReference type="ARBA" id="ARBA00003868"/>
    </source>
</evidence>
<name>A0A9D1S0T7_9MICC</name>
<comment type="caution">
    <text evidence="5">The sequence shown here is derived from an EMBL/GenBank/DDBJ whole genome shotgun (WGS) entry which is preliminary data.</text>
</comment>